<protein>
    <recommendedName>
        <fullName evidence="1">TTHB210-like domain-containing protein</fullName>
    </recommendedName>
</protein>
<sequence length="246" mass="27553">MPLFLLPLLFLLNGCSKDESANDRATTLFGEDVTVGRGTARSFIIVNSVGDPEQIGFTFTASTLEDLPMHSAMFEIPVPKGNNTMVDHISFDFNAHGHEPPGVYDVPHFDIHFYNISKAERAAIKPNTKEMELLPSAEYVPQDYAPIPGGDPNMGKHWTDTTGTEFHGKPFDKTFIYGSYDGRFIFHEAMVALSYLQTKPNVTMAVKQQNKVQVGGYYPASFSIKFDEEKQLYTVSMDNLQRRIAQ</sequence>
<dbReference type="Proteomes" id="UP000651668">
    <property type="component" value="Unassembled WGS sequence"/>
</dbReference>
<accession>A0A916UAX1</accession>
<keyword evidence="3" id="KW-1185">Reference proteome</keyword>
<gene>
    <name evidence="2" type="ORF">GCM10011387_19800</name>
</gene>
<dbReference type="CDD" id="cd11669">
    <property type="entry name" value="TTHB210-like"/>
    <property type="match status" value="1"/>
</dbReference>
<dbReference type="InterPro" id="IPR040832">
    <property type="entry name" value="TTHB210-like_dom"/>
</dbReference>
<feature type="domain" description="TTHB210-like" evidence="1">
    <location>
        <begin position="52"/>
        <end position="93"/>
    </location>
</feature>
<dbReference type="InterPro" id="IPR033786">
    <property type="entry name" value="TTHB210-like"/>
</dbReference>
<dbReference type="AlphaFoldDB" id="A0A916UAX1"/>
<dbReference type="EMBL" id="BMIL01000006">
    <property type="protein sequence ID" value="GGC66322.1"/>
    <property type="molecule type" value="Genomic_DNA"/>
</dbReference>
<evidence type="ECO:0000259" key="1">
    <source>
        <dbReference type="Pfam" id="PF18197"/>
    </source>
</evidence>
<evidence type="ECO:0000313" key="3">
    <source>
        <dbReference type="Proteomes" id="UP000651668"/>
    </source>
</evidence>
<proteinExistence type="predicted"/>
<comment type="caution">
    <text evidence="2">The sequence shown here is derived from an EMBL/GenBank/DDBJ whole genome shotgun (WGS) entry which is preliminary data.</text>
</comment>
<dbReference type="Pfam" id="PF18197">
    <property type="entry name" value="TTHB210-like"/>
    <property type="match status" value="1"/>
</dbReference>
<reference evidence="2" key="2">
    <citation type="submission" date="2020-09" db="EMBL/GenBank/DDBJ databases">
        <authorList>
            <person name="Sun Q."/>
            <person name="Zhou Y."/>
        </authorList>
    </citation>
    <scope>NUCLEOTIDE SEQUENCE</scope>
    <source>
        <strain evidence="2">CGMCC 1.15343</strain>
    </source>
</reference>
<organism evidence="2 3">
    <name type="scientific">Pedobacter quisquiliarum</name>
    <dbReference type="NCBI Taxonomy" id="1834438"/>
    <lineage>
        <taxon>Bacteria</taxon>
        <taxon>Pseudomonadati</taxon>
        <taxon>Bacteroidota</taxon>
        <taxon>Sphingobacteriia</taxon>
        <taxon>Sphingobacteriales</taxon>
        <taxon>Sphingobacteriaceae</taxon>
        <taxon>Pedobacter</taxon>
    </lineage>
</organism>
<reference evidence="2" key="1">
    <citation type="journal article" date="2014" name="Int. J. Syst. Evol. Microbiol.">
        <title>Complete genome sequence of Corynebacterium casei LMG S-19264T (=DSM 44701T), isolated from a smear-ripened cheese.</title>
        <authorList>
            <consortium name="US DOE Joint Genome Institute (JGI-PGF)"/>
            <person name="Walter F."/>
            <person name="Albersmeier A."/>
            <person name="Kalinowski J."/>
            <person name="Ruckert C."/>
        </authorList>
    </citation>
    <scope>NUCLEOTIDE SEQUENCE</scope>
    <source>
        <strain evidence="2">CGMCC 1.15343</strain>
    </source>
</reference>
<name>A0A916UAX1_9SPHI</name>
<evidence type="ECO:0000313" key="2">
    <source>
        <dbReference type="EMBL" id="GGC66322.1"/>
    </source>
</evidence>